<dbReference type="InterPro" id="IPR000847">
    <property type="entry name" value="LysR_HTH_N"/>
</dbReference>
<dbReference type="PROSITE" id="PS50931">
    <property type="entry name" value="HTH_LYSR"/>
    <property type="match status" value="1"/>
</dbReference>
<dbReference type="OrthoDB" id="9775392at2"/>
<dbReference type="InterPro" id="IPR036388">
    <property type="entry name" value="WH-like_DNA-bd_sf"/>
</dbReference>
<sequence length="312" mass="33750">MDITLRQLSYFVALADTQSFNMAATRVNVSQPALSQQIKEMEQRLGTILVERLPREIRLTRSGQAVLVRARQLLADAQDLRRVAGLGRGLAGALRLGVIPTIAPYLLPVALTRLKAADLTLDIRVREAMTGQLVTDVAEGRLDAAVMSLPITAPTLRAIPLFRDRFVLAGSRSRLAGMDRAQEHLRPDTLPQDQLLLLDEGHCLADQALEVCGMGRDGRSLDLGASSLSTLSGLVAQGFGLTLLPEISLPTETRAAPELATRRFTAPEPARQVALVHRLSTPDDGWLGELADTMREAGEELIRHAAGLPQAA</sequence>
<dbReference type="GO" id="GO:0003700">
    <property type="term" value="F:DNA-binding transcription factor activity"/>
    <property type="evidence" value="ECO:0007669"/>
    <property type="project" value="InterPro"/>
</dbReference>
<dbReference type="Gene3D" id="3.40.190.10">
    <property type="entry name" value="Periplasmic binding protein-like II"/>
    <property type="match status" value="2"/>
</dbReference>
<dbReference type="PRINTS" id="PR00039">
    <property type="entry name" value="HTHLYSR"/>
</dbReference>
<dbReference type="FunFam" id="1.10.10.10:FF:000001">
    <property type="entry name" value="LysR family transcriptional regulator"/>
    <property type="match status" value="1"/>
</dbReference>
<dbReference type="CDD" id="cd08411">
    <property type="entry name" value="PBP2_OxyR"/>
    <property type="match status" value="1"/>
</dbReference>
<keyword evidence="5" id="KW-0804">Transcription</keyword>
<dbReference type="PANTHER" id="PTHR30346:SF26">
    <property type="entry name" value="HYDROGEN PEROXIDE-INDUCIBLE GENES ACTIVATOR"/>
    <property type="match status" value="1"/>
</dbReference>
<keyword evidence="2" id="KW-0805">Transcription regulation</keyword>
<dbReference type="AlphaFoldDB" id="A0A1U7DF39"/>
<evidence type="ECO:0000313" key="7">
    <source>
        <dbReference type="EMBL" id="APX88614.1"/>
    </source>
</evidence>
<dbReference type="PANTHER" id="PTHR30346">
    <property type="entry name" value="TRANSCRIPTIONAL DUAL REGULATOR HCAR-RELATED"/>
    <property type="match status" value="1"/>
</dbReference>
<accession>A0A1U7DF39</accession>
<accession>A0A2M9DGI7</accession>
<dbReference type="Pfam" id="PF03466">
    <property type="entry name" value="LysR_substrate"/>
    <property type="match status" value="1"/>
</dbReference>
<evidence type="ECO:0000256" key="4">
    <source>
        <dbReference type="ARBA" id="ARBA00023159"/>
    </source>
</evidence>
<keyword evidence="3" id="KW-0238">DNA-binding</keyword>
<evidence type="ECO:0000256" key="2">
    <source>
        <dbReference type="ARBA" id="ARBA00023015"/>
    </source>
</evidence>
<protein>
    <submittedName>
        <fullName evidence="7">LysR family transcriptional regulator</fullName>
    </submittedName>
</protein>
<dbReference type="Gene3D" id="1.10.10.10">
    <property type="entry name" value="Winged helix-like DNA-binding domain superfamily/Winged helix DNA-binding domain"/>
    <property type="match status" value="1"/>
</dbReference>
<dbReference type="InterPro" id="IPR036390">
    <property type="entry name" value="WH_DNA-bd_sf"/>
</dbReference>
<evidence type="ECO:0000313" key="8">
    <source>
        <dbReference type="Proteomes" id="UP000187266"/>
    </source>
</evidence>
<gene>
    <name evidence="7" type="ORF">BV394_01785</name>
</gene>
<dbReference type="SUPFAM" id="SSF53850">
    <property type="entry name" value="Periplasmic binding protein-like II"/>
    <property type="match status" value="1"/>
</dbReference>
<evidence type="ECO:0000256" key="1">
    <source>
        <dbReference type="ARBA" id="ARBA00009437"/>
    </source>
</evidence>
<keyword evidence="8" id="KW-1185">Reference proteome</keyword>
<dbReference type="GO" id="GO:0003677">
    <property type="term" value="F:DNA binding"/>
    <property type="evidence" value="ECO:0007669"/>
    <property type="project" value="UniProtKB-KW"/>
</dbReference>
<dbReference type="Proteomes" id="UP000187266">
    <property type="component" value="Chromosome"/>
</dbReference>
<dbReference type="InterPro" id="IPR005119">
    <property type="entry name" value="LysR_subst-bd"/>
</dbReference>
<dbReference type="Pfam" id="PF00126">
    <property type="entry name" value="HTH_1"/>
    <property type="match status" value="1"/>
</dbReference>
<keyword evidence="4" id="KW-0010">Activator</keyword>
<dbReference type="RefSeq" id="WP_076978639.1">
    <property type="nucleotide sequence ID" value="NZ_CP019124.1"/>
</dbReference>
<reference evidence="7 8" key="1">
    <citation type="submission" date="2017-01" db="EMBL/GenBank/DDBJ databases">
        <title>Genomic analysis of Xuhuaishuia manganoxidans DY6-4.</title>
        <authorList>
            <person name="Wang X."/>
        </authorList>
    </citation>
    <scope>NUCLEOTIDE SEQUENCE [LARGE SCALE GENOMIC DNA]</scope>
    <source>
        <strain evidence="7 8">DY6-4</strain>
    </source>
</reference>
<name>A0A1U7DF39_9RHOB</name>
<dbReference type="SUPFAM" id="SSF46785">
    <property type="entry name" value="Winged helix' DNA-binding domain"/>
    <property type="match status" value="1"/>
</dbReference>
<organism evidence="7 8">
    <name type="scientific">Brevirhabdus pacifica</name>
    <dbReference type="NCBI Taxonomy" id="1267768"/>
    <lineage>
        <taxon>Bacteria</taxon>
        <taxon>Pseudomonadati</taxon>
        <taxon>Pseudomonadota</taxon>
        <taxon>Alphaproteobacteria</taxon>
        <taxon>Rhodobacterales</taxon>
        <taxon>Paracoccaceae</taxon>
        <taxon>Brevirhabdus</taxon>
    </lineage>
</organism>
<proteinExistence type="inferred from homology"/>
<evidence type="ECO:0000256" key="5">
    <source>
        <dbReference type="ARBA" id="ARBA00023163"/>
    </source>
</evidence>
<comment type="similarity">
    <text evidence="1">Belongs to the LysR transcriptional regulatory family.</text>
</comment>
<evidence type="ECO:0000259" key="6">
    <source>
        <dbReference type="PROSITE" id="PS50931"/>
    </source>
</evidence>
<evidence type="ECO:0000256" key="3">
    <source>
        <dbReference type="ARBA" id="ARBA00023125"/>
    </source>
</evidence>
<dbReference type="GO" id="GO:0032993">
    <property type="term" value="C:protein-DNA complex"/>
    <property type="evidence" value="ECO:0007669"/>
    <property type="project" value="TreeGrafter"/>
</dbReference>
<dbReference type="EMBL" id="CP019124">
    <property type="protein sequence ID" value="APX88614.1"/>
    <property type="molecule type" value="Genomic_DNA"/>
</dbReference>
<dbReference type="STRING" id="1267768.BV394_01785"/>
<feature type="domain" description="HTH lysR-type" evidence="6">
    <location>
        <begin position="3"/>
        <end position="60"/>
    </location>
</feature>